<keyword evidence="4 7" id="KW-0413">Isomerase</keyword>
<dbReference type="SUPFAM" id="SSF56322">
    <property type="entry name" value="ADC synthase"/>
    <property type="match status" value="1"/>
</dbReference>
<evidence type="ECO:0000313" key="7">
    <source>
        <dbReference type="EMBL" id="XDK24345.1"/>
    </source>
</evidence>
<organism evidence="7">
    <name type="scientific">Vibrio sp. HB236076</name>
    <dbReference type="NCBI Taxonomy" id="3232307"/>
    <lineage>
        <taxon>Bacteria</taxon>
        <taxon>Pseudomonadati</taxon>
        <taxon>Pseudomonadota</taxon>
        <taxon>Gammaproteobacteria</taxon>
        <taxon>Vibrionales</taxon>
        <taxon>Vibrionaceae</taxon>
        <taxon>Vibrio</taxon>
    </lineage>
</organism>
<name>A0AB39HE70_9VIBR</name>
<dbReference type="Gene3D" id="3.60.120.10">
    <property type="entry name" value="Anthranilate synthase"/>
    <property type="match status" value="1"/>
</dbReference>
<dbReference type="Pfam" id="PF00425">
    <property type="entry name" value="Chorismate_bind"/>
    <property type="match status" value="1"/>
</dbReference>
<proteinExistence type="inferred from homology"/>
<sequence>MERHDTPQVKLTRGDFHDASFFFSSAKHTLVGQGVKTAVNEVIAFEQLASQAQQLLTSAQTDEQDNPVLFGVIPFDQSFPTKLLIPNHLTFAKRCSTQTEAQISRNPASIISKPSGDHYRQGVSQLVAHFGHSSLDKAVLSRALDVEAKESIDRFALLNNLLSINQTGYTFSVQTGDNTFLLGASPELLIAKQGAQIVSNPLAGSRPKADDEAQNQRLSDDLLATDKDRHEHALVVDEIEKVLSSYCAPLHCPKQPSVIKTNTMLHLSTRLDGQLSDPSTHVLQLASQLHPTPAVCGFPRHEAYQAIKLLEGFDRGYFTGMVGWCDAKGNGEWVVTIRCAEVNERKMRLFAGAGIVNQSNPQAELEETAAKMQTIVNAAGLSISEPLIA</sequence>
<comment type="catalytic activity">
    <reaction evidence="1">
        <text>chorismate = isochorismate</text>
        <dbReference type="Rhea" id="RHEA:18985"/>
        <dbReference type="ChEBI" id="CHEBI:29748"/>
        <dbReference type="ChEBI" id="CHEBI:29780"/>
        <dbReference type="EC" id="5.4.4.2"/>
    </reaction>
</comment>
<accession>A0AB39HE70</accession>
<dbReference type="InterPro" id="IPR004561">
    <property type="entry name" value="IsoChor_synthase"/>
</dbReference>
<dbReference type="GO" id="GO:0008909">
    <property type="term" value="F:isochorismate synthase activity"/>
    <property type="evidence" value="ECO:0007669"/>
    <property type="project" value="UniProtKB-EC"/>
</dbReference>
<dbReference type="EC" id="5.4.4.2" evidence="3"/>
<dbReference type="KEGG" id="vih:AB0763_08925"/>
<protein>
    <recommendedName>
        <fullName evidence="3">isochorismate synthase</fullName>
        <ecNumber evidence="3">5.4.4.2</ecNumber>
    </recommendedName>
    <alternativeName>
        <fullName evidence="5">Isochorismate mutase</fullName>
    </alternativeName>
</protein>
<gene>
    <name evidence="7" type="ORF">AB0763_08925</name>
</gene>
<dbReference type="RefSeq" id="WP_306100403.1">
    <property type="nucleotide sequence ID" value="NZ_CP162601.1"/>
</dbReference>
<dbReference type="InterPro" id="IPR005801">
    <property type="entry name" value="ADC_synthase"/>
</dbReference>
<dbReference type="PANTHER" id="PTHR42839">
    <property type="entry name" value="ISOCHORISMATE SYNTHASE ENTC"/>
    <property type="match status" value="1"/>
</dbReference>
<evidence type="ECO:0000259" key="6">
    <source>
        <dbReference type="Pfam" id="PF00425"/>
    </source>
</evidence>
<evidence type="ECO:0000256" key="3">
    <source>
        <dbReference type="ARBA" id="ARBA00012824"/>
    </source>
</evidence>
<feature type="domain" description="Chorismate-utilising enzyme C-terminal" evidence="6">
    <location>
        <begin position="117"/>
        <end position="371"/>
    </location>
</feature>
<comment type="similarity">
    <text evidence="2">Belongs to the isochorismate synthase family.</text>
</comment>
<evidence type="ECO:0000256" key="5">
    <source>
        <dbReference type="ARBA" id="ARBA00041564"/>
    </source>
</evidence>
<dbReference type="InterPro" id="IPR015890">
    <property type="entry name" value="Chorismate_C"/>
</dbReference>
<dbReference type="GO" id="GO:0009697">
    <property type="term" value="P:salicylic acid biosynthetic process"/>
    <property type="evidence" value="ECO:0007669"/>
    <property type="project" value="TreeGrafter"/>
</dbReference>
<dbReference type="EMBL" id="CP162601">
    <property type="protein sequence ID" value="XDK24345.1"/>
    <property type="molecule type" value="Genomic_DNA"/>
</dbReference>
<reference evidence="7" key="1">
    <citation type="submission" date="2024-07" db="EMBL/GenBank/DDBJ databases">
        <title>Genome Analysis of a Potential Novel Vibrio Species Secreting pH- and Thermo-stable Alginate Lyase and its Application in Producing Alginate Oligosaccharides.</title>
        <authorList>
            <person name="Huang H."/>
            <person name="Bao K."/>
        </authorList>
    </citation>
    <scope>NUCLEOTIDE SEQUENCE</scope>
    <source>
        <strain evidence="7">HB236076</strain>
    </source>
</reference>
<dbReference type="NCBIfam" id="TIGR00543">
    <property type="entry name" value="isochor_syn"/>
    <property type="match status" value="1"/>
</dbReference>
<evidence type="ECO:0000256" key="1">
    <source>
        <dbReference type="ARBA" id="ARBA00000799"/>
    </source>
</evidence>
<dbReference type="AlphaFoldDB" id="A0AB39HE70"/>
<evidence type="ECO:0000256" key="4">
    <source>
        <dbReference type="ARBA" id="ARBA00023235"/>
    </source>
</evidence>
<evidence type="ECO:0000256" key="2">
    <source>
        <dbReference type="ARBA" id="ARBA00005297"/>
    </source>
</evidence>
<dbReference type="PANTHER" id="PTHR42839:SF2">
    <property type="entry name" value="ISOCHORISMATE SYNTHASE ENTC"/>
    <property type="match status" value="1"/>
</dbReference>